<comment type="caution">
    <text evidence="3">The sequence shown here is derived from an EMBL/GenBank/DDBJ whole genome shotgun (WGS) entry which is preliminary data.</text>
</comment>
<feature type="compositionally biased region" description="Pro residues" evidence="1">
    <location>
        <begin position="309"/>
        <end position="325"/>
    </location>
</feature>
<feature type="transmembrane region" description="Helical" evidence="2">
    <location>
        <begin position="43"/>
        <end position="63"/>
    </location>
</feature>
<accession>A0A8J3QEP9</accession>
<feature type="compositionally biased region" description="Low complexity" evidence="1">
    <location>
        <begin position="298"/>
        <end position="308"/>
    </location>
</feature>
<feature type="region of interest" description="Disordered" evidence="1">
    <location>
        <begin position="151"/>
        <end position="374"/>
    </location>
</feature>
<dbReference type="RefSeq" id="WP_203912409.1">
    <property type="nucleotide sequence ID" value="NZ_BONY01000053.1"/>
</dbReference>
<keyword evidence="2" id="KW-0472">Membrane</keyword>
<feature type="compositionally biased region" description="Pro residues" evidence="1">
    <location>
        <begin position="263"/>
        <end position="276"/>
    </location>
</feature>
<feature type="compositionally biased region" description="Pro residues" evidence="1">
    <location>
        <begin position="151"/>
        <end position="160"/>
    </location>
</feature>
<dbReference type="Proteomes" id="UP000612899">
    <property type="component" value="Unassembled WGS sequence"/>
</dbReference>
<evidence type="ECO:0000256" key="1">
    <source>
        <dbReference type="SAM" id="MobiDB-lite"/>
    </source>
</evidence>
<organism evidence="3 4">
    <name type="scientific">Rhizocola hellebori</name>
    <dbReference type="NCBI Taxonomy" id="1392758"/>
    <lineage>
        <taxon>Bacteria</taxon>
        <taxon>Bacillati</taxon>
        <taxon>Actinomycetota</taxon>
        <taxon>Actinomycetes</taxon>
        <taxon>Micromonosporales</taxon>
        <taxon>Micromonosporaceae</taxon>
        <taxon>Rhizocola</taxon>
    </lineage>
</organism>
<gene>
    <name evidence="3" type="ORF">Rhe02_67240</name>
</gene>
<sequence>MRHFGSLLLAAVFGPAVFLLTGTGLSAFASARAGRFIDDPLSTMAALGALLLAGVLYGILVMVRLSPVGPGLAGVALMGASGFALVAPQSYDKALSMLDVHMGGAVGQWGLGMLLGVPLVATVTSPRRWRREAYPAPAAAYPGYPPGYPQGYPAPTPTYPAQPQRPSIPDETKQMPKQPEYLTLPDIAPPSLRYPDVPPGAPPPPPAKPTRPAASTPPAAPPPPPVAPARPAASTPAPPAFQDVEGAPPPPPLSAASAAAAPPVTPGAPPPPPRPAVSPAVTPAAPLPPGAPPPPPRAAASAAATPAVAPAPLPPGTVGAPPPPRLSAASPAATPPAAPRLSDTAIPGVPQQNAGEEPTVKISVEDEDRTKPLS</sequence>
<keyword evidence="4" id="KW-1185">Reference proteome</keyword>
<proteinExistence type="predicted"/>
<evidence type="ECO:0000256" key="2">
    <source>
        <dbReference type="SAM" id="Phobius"/>
    </source>
</evidence>
<name>A0A8J3QEP9_9ACTN</name>
<evidence type="ECO:0000313" key="3">
    <source>
        <dbReference type="EMBL" id="GIH08657.1"/>
    </source>
</evidence>
<protein>
    <submittedName>
        <fullName evidence="3">Uncharacterized protein</fullName>
    </submittedName>
</protein>
<keyword evidence="2" id="KW-1133">Transmembrane helix</keyword>
<feature type="transmembrane region" description="Helical" evidence="2">
    <location>
        <begin position="70"/>
        <end position="88"/>
    </location>
</feature>
<evidence type="ECO:0000313" key="4">
    <source>
        <dbReference type="Proteomes" id="UP000612899"/>
    </source>
</evidence>
<feature type="compositionally biased region" description="Pro residues" evidence="1">
    <location>
        <begin position="218"/>
        <end position="228"/>
    </location>
</feature>
<feature type="compositionally biased region" description="Pro residues" evidence="1">
    <location>
        <begin position="285"/>
        <end position="297"/>
    </location>
</feature>
<reference evidence="3" key="1">
    <citation type="submission" date="2021-01" db="EMBL/GenBank/DDBJ databases">
        <title>Whole genome shotgun sequence of Rhizocola hellebori NBRC 109834.</title>
        <authorList>
            <person name="Komaki H."/>
            <person name="Tamura T."/>
        </authorList>
    </citation>
    <scope>NUCLEOTIDE SEQUENCE</scope>
    <source>
        <strain evidence="3">NBRC 109834</strain>
    </source>
</reference>
<dbReference type="AlphaFoldDB" id="A0A8J3QEP9"/>
<dbReference type="EMBL" id="BONY01000053">
    <property type="protein sequence ID" value="GIH08657.1"/>
    <property type="molecule type" value="Genomic_DNA"/>
</dbReference>
<feature type="compositionally biased region" description="Pro residues" evidence="1">
    <location>
        <begin position="196"/>
        <end position="209"/>
    </location>
</feature>
<keyword evidence="2" id="KW-0812">Transmembrane</keyword>
<feature type="transmembrane region" description="Helical" evidence="2">
    <location>
        <begin position="100"/>
        <end position="121"/>
    </location>
</feature>